<evidence type="ECO:0000313" key="5">
    <source>
        <dbReference type="Proteomes" id="UP001476950"/>
    </source>
</evidence>
<reference evidence="4 5" key="1">
    <citation type="submission" date="2022-04" db="EMBL/GenBank/DDBJ databases">
        <title>Positive selection, recombination, and allopatry shape intraspecific diversity of widespread and dominant cyanobacteria.</title>
        <authorList>
            <person name="Wei J."/>
            <person name="Shu W."/>
            <person name="Hu C."/>
        </authorList>
    </citation>
    <scope>NUCLEOTIDE SEQUENCE [LARGE SCALE GENOMIC DNA]</scope>
    <source>
        <strain evidence="4 5">AS-A4</strain>
    </source>
</reference>
<comment type="caution">
    <text evidence="4">The sequence shown here is derived from an EMBL/GenBank/DDBJ whole genome shotgun (WGS) entry which is preliminary data.</text>
</comment>
<dbReference type="InterPro" id="IPR051199">
    <property type="entry name" value="LPS_LOS_Heptosyltrfase"/>
</dbReference>
<name>A0ABV0KEA6_9CYAN</name>
<dbReference type="InterPro" id="IPR002201">
    <property type="entry name" value="Glyco_trans_9"/>
</dbReference>
<dbReference type="SUPFAM" id="SSF53756">
    <property type="entry name" value="UDP-Glycosyltransferase/glycogen phosphorylase"/>
    <property type="match status" value="1"/>
</dbReference>
<dbReference type="CDD" id="cd03789">
    <property type="entry name" value="GT9_LPS_heptosyltransferase"/>
    <property type="match status" value="1"/>
</dbReference>
<dbReference type="RefSeq" id="WP_190450492.1">
    <property type="nucleotide sequence ID" value="NZ_JAMPLM010000002.1"/>
</dbReference>
<dbReference type="PANTHER" id="PTHR30160">
    <property type="entry name" value="TETRAACYLDISACCHARIDE 4'-KINASE-RELATED"/>
    <property type="match status" value="1"/>
</dbReference>
<evidence type="ECO:0000256" key="3">
    <source>
        <dbReference type="SAM" id="MobiDB-lite"/>
    </source>
</evidence>
<accession>A0ABV0KEA6</accession>
<feature type="region of interest" description="Disordered" evidence="3">
    <location>
        <begin position="385"/>
        <end position="410"/>
    </location>
</feature>
<evidence type="ECO:0000256" key="2">
    <source>
        <dbReference type="ARBA" id="ARBA00022679"/>
    </source>
</evidence>
<dbReference type="Pfam" id="PF01075">
    <property type="entry name" value="Glyco_transf_9"/>
    <property type="match status" value="1"/>
</dbReference>
<evidence type="ECO:0000256" key="1">
    <source>
        <dbReference type="ARBA" id="ARBA00022676"/>
    </source>
</evidence>
<dbReference type="Proteomes" id="UP001476950">
    <property type="component" value="Unassembled WGS sequence"/>
</dbReference>
<dbReference type="EMBL" id="JAMPLM010000002">
    <property type="protein sequence ID" value="MEP1057546.1"/>
    <property type="molecule type" value="Genomic_DNA"/>
</dbReference>
<keyword evidence="5" id="KW-1185">Reference proteome</keyword>
<keyword evidence="2" id="KW-0808">Transferase</keyword>
<gene>
    <name evidence="4" type="ORF">NDI38_03790</name>
</gene>
<protein>
    <submittedName>
        <fullName evidence="4">Glycosyltransferase family 9 protein</fullName>
    </submittedName>
</protein>
<feature type="compositionally biased region" description="Pro residues" evidence="3">
    <location>
        <begin position="395"/>
        <end position="410"/>
    </location>
</feature>
<sequence length="410" mass="44443">MPSPESNASDSKLHAIAPIPFDHALQQQWSSVRNLLVMRLDNIGDVLMTSPALGALRAALPATRLTLMASPGGAQAAALLPWVDEVLPCRALWQDLGKLGFDPDREQAFIQTLRDHQFDAAIIFTSFSQTPHPAGFMCYLAGIPLRLGQSKEWGGSVLTTEVKAGLDTMHQVERNLRLIEAVGFPVSDRSLRIQIPTAAQHSAAAKLLEQGLKPDEPYILLNPWTSCQSRNYAADRFAVAAQQLAAKTGYRVVVTGVANDRAHSAPLLEQLGTCAIDLIGHTSLAELAALIARTSLMLSNNTSTMHLADATRTPSVILFAGTEYECQWQPRHTSARLLRQPTDCSPCYAFTCPFKLECLDIAPEQVVEAGLALLQTTFVHTNSGFVASPDRGTSPRPPVLWGPNSPTPLE</sequence>
<evidence type="ECO:0000313" key="4">
    <source>
        <dbReference type="EMBL" id="MEP1057546.1"/>
    </source>
</evidence>
<dbReference type="Gene3D" id="3.40.50.2000">
    <property type="entry name" value="Glycogen Phosphorylase B"/>
    <property type="match status" value="2"/>
</dbReference>
<dbReference type="PANTHER" id="PTHR30160:SF1">
    <property type="entry name" value="LIPOPOLYSACCHARIDE 1,2-N-ACETYLGLUCOSAMINETRANSFERASE-RELATED"/>
    <property type="match status" value="1"/>
</dbReference>
<proteinExistence type="predicted"/>
<keyword evidence="1" id="KW-0328">Glycosyltransferase</keyword>
<organism evidence="4 5">
    <name type="scientific">Stenomitos frigidus AS-A4</name>
    <dbReference type="NCBI Taxonomy" id="2933935"/>
    <lineage>
        <taxon>Bacteria</taxon>
        <taxon>Bacillati</taxon>
        <taxon>Cyanobacteriota</taxon>
        <taxon>Cyanophyceae</taxon>
        <taxon>Leptolyngbyales</taxon>
        <taxon>Leptolyngbyaceae</taxon>
        <taxon>Stenomitos</taxon>
    </lineage>
</organism>